<reference evidence="4" key="1">
    <citation type="submission" date="2016-10" db="EMBL/GenBank/DDBJ databases">
        <authorList>
            <person name="Varghese N."/>
            <person name="Submissions S."/>
        </authorList>
    </citation>
    <scope>NUCLEOTIDE SEQUENCE [LARGE SCALE GENOMIC DNA]</scope>
    <source>
        <strain evidence="4">DSM 17933</strain>
    </source>
</reference>
<gene>
    <name evidence="3" type="ORF">SAMN05421827_11425</name>
</gene>
<dbReference type="Pfam" id="PF03629">
    <property type="entry name" value="SASA"/>
    <property type="match status" value="2"/>
</dbReference>
<feature type="domain" description="Sialate O-acetylesterase" evidence="2">
    <location>
        <begin position="448"/>
        <end position="566"/>
    </location>
</feature>
<dbReference type="STRING" id="405671.SAMN05421827_11425"/>
<dbReference type="EMBL" id="FNCH01000014">
    <property type="protein sequence ID" value="SDG97800.1"/>
    <property type="molecule type" value="Genomic_DNA"/>
</dbReference>
<keyword evidence="4" id="KW-1185">Reference proteome</keyword>
<dbReference type="GO" id="GO:0001681">
    <property type="term" value="F:sialate O-acetylesterase activity"/>
    <property type="evidence" value="ECO:0007669"/>
    <property type="project" value="InterPro"/>
</dbReference>
<dbReference type="Proteomes" id="UP000199643">
    <property type="component" value="Unassembled WGS sequence"/>
</dbReference>
<dbReference type="GO" id="GO:0004553">
    <property type="term" value="F:hydrolase activity, hydrolyzing O-glycosyl compounds"/>
    <property type="evidence" value="ECO:0007669"/>
    <property type="project" value="InterPro"/>
</dbReference>
<dbReference type="InterPro" id="IPR036514">
    <property type="entry name" value="SGNH_hydro_sf"/>
</dbReference>
<name>A0A1G7YPL0_9SPHI</name>
<evidence type="ECO:0000313" key="4">
    <source>
        <dbReference type="Proteomes" id="UP000199643"/>
    </source>
</evidence>
<evidence type="ECO:0000256" key="1">
    <source>
        <dbReference type="ARBA" id="ARBA00022801"/>
    </source>
</evidence>
<dbReference type="Gene3D" id="3.40.50.1110">
    <property type="entry name" value="SGNH hydrolase"/>
    <property type="match status" value="2"/>
</dbReference>
<dbReference type="GO" id="GO:0005975">
    <property type="term" value="P:carbohydrate metabolic process"/>
    <property type="evidence" value="ECO:0007669"/>
    <property type="project" value="InterPro"/>
</dbReference>
<proteinExistence type="predicted"/>
<feature type="domain" description="Sialate O-acetylesterase" evidence="2">
    <location>
        <begin position="136"/>
        <end position="262"/>
    </location>
</feature>
<evidence type="ECO:0000259" key="2">
    <source>
        <dbReference type="Pfam" id="PF03629"/>
    </source>
</evidence>
<dbReference type="PANTHER" id="PTHR22901">
    <property type="entry name" value="SIALATE O-ACETYLESTERASE"/>
    <property type="match status" value="1"/>
</dbReference>
<dbReference type="AlphaFoldDB" id="A0A1G7YPL0"/>
<dbReference type="InterPro" id="IPR039329">
    <property type="entry name" value="SIAE"/>
</dbReference>
<dbReference type="SUPFAM" id="SSF49785">
    <property type="entry name" value="Galactose-binding domain-like"/>
    <property type="match status" value="1"/>
</dbReference>
<organism evidence="3 4">
    <name type="scientific">Pedobacter terrae</name>
    <dbReference type="NCBI Taxonomy" id="405671"/>
    <lineage>
        <taxon>Bacteria</taxon>
        <taxon>Pseudomonadati</taxon>
        <taxon>Bacteroidota</taxon>
        <taxon>Sphingobacteriia</taxon>
        <taxon>Sphingobacteriales</taxon>
        <taxon>Sphingobacteriaceae</taxon>
        <taxon>Pedobacter</taxon>
    </lineage>
</organism>
<evidence type="ECO:0000313" key="3">
    <source>
        <dbReference type="EMBL" id="SDG97800.1"/>
    </source>
</evidence>
<dbReference type="RefSeq" id="WP_244155686.1">
    <property type="nucleotide sequence ID" value="NZ_FNCH01000014.1"/>
</dbReference>
<keyword evidence="1" id="KW-0378">Hydrolase</keyword>
<protein>
    <submittedName>
        <fullName evidence="3">Sialate O-acetylesterase</fullName>
    </submittedName>
</protein>
<accession>A0A1G7YPL0</accession>
<dbReference type="InterPro" id="IPR008979">
    <property type="entry name" value="Galactose-bd-like_sf"/>
</dbReference>
<sequence>MGEADHHIDVDCYKTYIRFLIIKNRLTYEHPQAGHYTPRSRITFISPFTQAKILLPSVFGNNMVLQQKTNAAIWGKAAVGKAVKVMVSWNKINYGAIADANGDWKLKVATPGYGGPYTITISDGELLVLNNVLIGDVWICSGQSNMEMPLAGWGKILNSEKEIAAANYPNIRLWQAEHITSNFPLNDAKVANGGWQECSPKYIAEFSATAYFFAREVYEKTKIPIGLIHSSWGGTIAEAWTSAESLKKMADFSAAVDQVQKLAKNPSAISDEERLLNWVKITTDKDSGNQNGTMKWALPESGNWKSMTLPTLWEDDALKDFDGVVWFTKKVIIPEDWKTEGVKLNLGTIDDNDISFINGVKVGETTGYNVERIYDVPANLLKTGENIITVRVFDSGGGGGLYGHAKDLNLTNGTEKISLAGEWKYKVGLDFKNIAPKPYEENGPNRPTVLYNAMIHPYQQFAIKGAIWYQGESNAGRAYQYRTLFPTMIKDWRQKWGQGDFPFYFVQLANYMQIDNTPSASAWAELREAQQKTLALPNTGMATIIDIGDAKDIHPKNKQEVGRRLALIALAKTYGQKVNYSGPVYQSNKIEGKQMLLTFGNSGNGLKTADGGVLKGFAIAGADQKFYWAKASIKGNQIIVSSDQVANPVAVRYAWGNNPVCNLVSNDGLPASPFRTDTWQGITFGKK</sequence>
<dbReference type="PANTHER" id="PTHR22901:SF0">
    <property type="entry name" value="SIALATE O-ACETYLESTERASE"/>
    <property type="match status" value="1"/>
</dbReference>
<dbReference type="SUPFAM" id="SSF52266">
    <property type="entry name" value="SGNH hydrolase"/>
    <property type="match status" value="1"/>
</dbReference>
<dbReference type="InterPro" id="IPR005181">
    <property type="entry name" value="SASA"/>
</dbReference>